<proteinExistence type="predicted"/>
<comment type="caution">
    <text evidence="1">The sequence shown here is derived from an EMBL/GenBank/DDBJ whole genome shotgun (WGS) entry which is preliminary data.</text>
</comment>
<dbReference type="STRING" id="417102.CA982_22170"/>
<organism evidence="1 2">
    <name type="scientific">Gordonia lacunae</name>
    <dbReference type="NCBI Taxonomy" id="417102"/>
    <lineage>
        <taxon>Bacteria</taxon>
        <taxon>Bacillati</taxon>
        <taxon>Actinomycetota</taxon>
        <taxon>Actinomycetes</taxon>
        <taxon>Mycobacteriales</taxon>
        <taxon>Gordoniaceae</taxon>
        <taxon>Gordonia</taxon>
    </lineage>
</organism>
<accession>A0A2C9ZI83</accession>
<dbReference type="AlphaFoldDB" id="A0A2C9ZI83"/>
<evidence type="ECO:0000313" key="2">
    <source>
        <dbReference type="Proteomes" id="UP000194632"/>
    </source>
</evidence>
<gene>
    <name evidence="1" type="ORF">CA982_22170</name>
</gene>
<protein>
    <submittedName>
        <fullName evidence="1">Polyketide cyclase</fullName>
    </submittedName>
</protein>
<dbReference type="EMBL" id="NGFO01000034">
    <property type="protein sequence ID" value="OUC76388.1"/>
    <property type="molecule type" value="Genomic_DNA"/>
</dbReference>
<name>A0A2C9ZI83_9ACTN</name>
<dbReference type="SUPFAM" id="SSF55961">
    <property type="entry name" value="Bet v1-like"/>
    <property type="match status" value="1"/>
</dbReference>
<dbReference type="InterPro" id="IPR019587">
    <property type="entry name" value="Polyketide_cyclase/dehydratase"/>
</dbReference>
<reference evidence="1 2" key="1">
    <citation type="submission" date="2017-05" db="EMBL/GenBank/DDBJ databases">
        <title>Biotechnological potential of actinobacteria isolated from South African environments.</title>
        <authorList>
            <person name="Le Roes-Hill M."/>
            <person name="Prins A."/>
            <person name="Durrell K.A."/>
        </authorList>
    </citation>
    <scope>NUCLEOTIDE SEQUENCE [LARGE SCALE GENOMIC DNA]</scope>
    <source>
        <strain evidence="1">BS2</strain>
    </source>
</reference>
<dbReference type="Proteomes" id="UP000194632">
    <property type="component" value="Unassembled WGS sequence"/>
</dbReference>
<dbReference type="Gene3D" id="3.30.530.20">
    <property type="match status" value="1"/>
</dbReference>
<dbReference type="OrthoDB" id="7838135at2"/>
<dbReference type="InterPro" id="IPR023393">
    <property type="entry name" value="START-like_dom_sf"/>
</dbReference>
<dbReference type="Pfam" id="PF10604">
    <property type="entry name" value="Polyketide_cyc2"/>
    <property type="match status" value="1"/>
</dbReference>
<keyword evidence="2" id="KW-1185">Reference proteome</keyword>
<sequence length="165" mass="18004">MMLSPARVTLIDTVVPFDAPLDVTFDYLADPANRPEWQSSLRQVDDLRPIGDRAGDVGTSWTDVTVVPGVSPRMEVTACESRRMWQEIGRWRSVDAVLTLTFSDRDGGDPDGGDRDGGTDVHAEAVLTVPAVSGFVLTATRWPAARAVRADLERAARLLGRRGSR</sequence>
<evidence type="ECO:0000313" key="1">
    <source>
        <dbReference type="EMBL" id="OUC76388.1"/>
    </source>
</evidence>